<keyword evidence="3" id="KW-0328">Glycosyltransferase</keyword>
<keyword evidence="6" id="KW-0511">Multifunctional enzyme</keyword>
<dbReference type="PROSITE" id="PS50006">
    <property type="entry name" value="FHA_DOMAIN"/>
    <property type="match status" value="1"/>
</dbReference>
<dbReference type="EMBL" id="WVIC01000034">
    <property type="protein sequence ID" value="NCJ07865.1"/>
    <property type="molecule type" value="Genomic_DNA"/>
</dbReference>
<evidence type="ECO:0000256" key="3">
    <source>
        <dbReference type="ARBA" id="ARBA00022676"/>
    </source>
</evidence>
<keyword evidence="1" id="KW-0121">Carboxypeptidase</keyword>
<dbReference type="SMART" id="SM00240">
    <property type="entry name" value="FHA"/>
    <property type="match status" value="1"/>
</dbReference>
<dbReference type="CDD" id="cd00060">
    <property type="entry name" value="FHA"/>
    <property type="match status" value="1"/>
</dbReference>
<dbReference type="SUPFAM" id="SSF56601">
    <property type="entry name" value="beta-lactamase/transpeptidase-like"/>
    <property type="match status" value="1"/>
</dbReference>
<keyword evidence="4" id="KW-0808">Transferase</keyword>
<dbReference type="Proteomes" id="UP000607397">
    <property type="component" value="Unassembled WGS sequence"/>
</dbReference>
<evidence type="ECO:0000259" key="9">
    <source>
        <dbReference type="PROSITE" id="PS50006"/>
    </source>
</evidence>
<dbReference type="InterPro" id="IPR023346">
    <property type="entry name" value="Lysozyme-like_dom_sf"/>
</dbReference>
<dbReference type="InterPro" id="IPR008984">
    <property type="entry name" value="SMAD_FHA_dom_sf"/>
</dbReference>
<dbReference type="RefSeq" id="WP_161826338.1">
    <property type="nucleotide sequence ID" value="NZ_WVIC01000034.1"/>
</dbReference>
<evidence type="ECO:0000256" key="2">
    <source>
        <dbReference type="ARBA" id="ARBA00022670"/>
    </source>
</evidence>
<dbReference type="PANTHER" id="PTHR32282:SF31">
    <property type="entry name" value="PEPTIDOGLYCAN GLYCOSYLTRANSFERASE"/>
    <property type="match status" value="1"/>
</dbReference>
<dbReference type="Pfam" id="PF00905">
    <property type="entry name" value="Transpeptidase"/>
    <property type="match status" value="1"/>
</dbReference>
<dbReference type="Gene3D" id="2.60.200.20">
    <property type="match status" value="1"/>
</dbReference>
<comment type="catalytic activity">
    <reaction evidence="8">
        <text>[GlcNAc-(1-&gt;4)-Mur2Ac(oyl-L-Ala-gamma-D-Glu-L-Lys-D-Ala-D-Ala)](n)-di-trans,octa-cis-undecaprenyl diphosphate + beta-D-GlcNAc-(1-&gt;4)-Mur2Ac(oyl-L-Ala-gamma-D-Glu-L-Lys-D-Ala-D-Ala)-di-trans,octa-cis-undecaprenyl diphosphate = [GlcNAc-(1-&gt;4)-Mur2Ac(oyl-L-Ala-gamma-D-Glu-L-Lys-D-Ala-D-Ala)](n+1)-di-trans,octa-cis-undecaprenyl diphosphate + di-trans,octa-cis-undecaprenyl diphosphate + H(+)</text>
        <dbReference type="Rhea" id="RHEA:23708"/>
        <dbReference type="Rhea" id="RHEA-COMP:9602"/>
        <dbReference type="Rhea" id="RHEA-COMP:9603"/>
        <dbReference type="ChEBI" id="CHEBI:15378"/>
        <dbReference type="ChEBI" id="CHEBI:58405"/>
        <dbReference type="ChEBI" id="CHEBI:60033"/>
        <dbReference type="ChEBI" id="CHEBI:78435"/>
        <dbReference type="EC" id="2.4.99.28"/>
    </reaction>
</comment>
<dbReference type="InterPro" id="IPR000253">
    <property type="entry name" value="FHA_dom"/>
</dbReference>
<dbReference type="InterPro" id="IPR001460">
    <property type="entry name" value="PCN-bd_Tpept"/>
</dbReference>
<dbReference type="InterPro" id="IPR036950">
    <property type="entry name" value="PBP_transglycosylase"/>
</dbReference>
<dbReference type="GO" id="GO:0030288">
    <property type="term" value="C:outer membrane-bounded periplasmic space"/>
    <property type="evidence" value="ECO:0007669"/>
    <property type="project" value="TreeGrafter"/>
</dbReference>
<keyword evidence="11" id="KW-1185">Reference proteome</keyword>
<dbReference type="GO" id="GO:0009252">
    <property type="term" value="P:peptidoglycan biosynthetic process"/>
    <property type="evidence" value="ECO:0007669"/>
    <property type="project" value="TreeGrafter"/>
</dbReference>
<name>A0A8K2A9B4_9CYAN</name>
<evidence type="ECO:0000256" key="4">
    <source>
        <dbReference type="ARBA" id="ARBA00022679"/>
    </source>
</evidence>
<dbReference type="GO" id="GO:0006508">
    <property type="term" value="P:proteolysis"/>
    <property type="evidence" value="ECO:0007669"/>
    <property type="project" value="UniProtKB-KW"/>
</dbReference>
<evidence type="ECO:0000256" key="8">
    <source>
        <dbReference type="ARBA" id="ARBA00049902"/>
    </source>
</evidence>
<dbReference type="AlphaFoldDB" id="A0A8K2A9B4"/>
<dbReference type="GO" id="GO:0008955">
    <property type="term" value="F:peptidoglycan glycosyltransferase activity"/>
    <property type="evidence" value="ECO:0007669"/>
    <property type="project" value="UniProtKB-EC"/>
</dbReference>
<dbReference type="GO" id="GO:0009002">
    <property type="term" value="F:serine-type D-Ala-D-Ala carboxypeptidase activity"/>
    <property type="evidence" value="ECO:0007669"/>
    <property type="project" value="UniProtKB-EC"/>
</dbReference>
<dbReference type="SUPFAM" id="SSF53955">
    <property type="entry name" value="Lysozyme-like"/>
    <property type="match status" value="1"/>
</dbReference>
<feature type="domain" description="FHA" evidence="9">
    <location>
        <begin position="63"/>
        <end position="116"/>
    </location>
</feature>
<comment type="caution">
    <text evidence="10">The sequence shown here is derived from an EMBL/GenBank/DDBJ whole genome shotgun (WGS) entry which is preliminary data.</text>
</comment>
<evidence type="ECO:0000313" key="10">
    <source>
        <dbReference type="EMBL" id="NCJ07865.1"/>
    </source>
</evidence>
<keyword evidence="5" id="KW-0378">Hydrolase</keyword>
<evidence type="ECO:0000256" key="5">
    <source>
        <dbReference type="ARBA" id="ARBA00022801"/>
    </source>
</evidence>
<organism evidence="10 11">
    <name type="scientific">Petrachloros mirabilis ULC683</name>
    <dbReference type="NCBI Taxonomy" id="2781853"/>
    <lineage>
        <taxon>Bacteria</taxon>
        <taxon>Bacillati</taxon>
        <taxon>Cyanobacteriota</taxon>
        <taxon>Cyanophyceae</taxon>
        <taxon>Synechococcales</taxon>
        <taxon>Petrachlorosaceae</taxon>
        <taxon>Petrachloros</taxon>
        <taxon>Petrachloros mirabilis</taxon>
    </lineage>
</organism>
<proteinExistence type="predicted"/>
<keyword evidence="2" id="KW-0645">Protease</keyword>
<reference evidence="10" key="1">
    <citation type="submission" date="2019-12" db="EMBL/GenBank/DDBJ databases">
        <title>High-Quality draft genome sequences of three cyanobacteria isolated from the limestone walls of the Old Cathedral of Coimbra.</title>
        <authorList>
            <person name="Tiago I."/>
            <person name="Soares F."/>
            <person name="Portugal A."/>
        </authorList>
    </citation>
    <scope>NUCLEOTIDE SEQUENCE [LARGE SCALE GENOMIC DNA]</scope>
    <source>
        <strain evidence="10">C</strain>
    </source>
</reference>
<comment type="catalytic activity">
    <reaction evidence="7">
        <text>Preferential cleavage: (Ac)2-L-Lys-D-Ala-|-D-Ala. Also transpeptidation of peptidyl-alanyl moieties that are N-acyl substituents of D-alanine.</text>
        <dbReference type="EC" id="3.4.16.4"/>
    </reaction>
</comment>
<dbReference type="Gene3D" id="3.40.710.10">
    <property type="entry name" value="DD-peptidase/beta-lactamase superfamily"/>
    <property type="match status" value="1"/>
</dbReference>
<evidence type="ECO:0000313" key="11">
    <source>
        <dbReference type="Proteomes" id="UP000607397"/>
    </source>
</evidence>
<evidence type="ECO:0000256" key="7">
    <source>
        <dbReference type="ARBA" id="ARBA00034000"/>
    </source>
</evidence>
<dbReference type="InterPro" id="IPR001264">
    <property type="entry name" value="Glyco_trans_51"/>
</dbReference>
<dbReference type="InterPro" id="IPR012338">
    <property type="entry name" value="Beta-lactam/transpept-like"/>
</dbReference>
<dbReference type="Gene3D" id="1.10.3810.10">
    <property type="entry name" value="Biosynthetic peptidoglycan transglycosylase-like"/>
    <property type="match status" value="1"/>
</dbReference>
<gene>
    <name evidence="10" type="ORF">GS597_15390</name>
</gene>
<evidence type="ECO:0000256" key="6">
    <source>
        <dbReference type="ARBA" id="ARBA00023268"/>
    </source>
</evidence>
<evidence type="ECO:0000256" key="1">
    <source>
        <dbReference type="ARBA" id="ARBA00022645"/>
    </source>
</evidence>
<dbReference type="Pfam" id="PF00498">
    <property type="entry name" value="FHA"/>
    <property type="match status" value="1"/>
</dbReference>
<dbReference type="GO" id="GO:0008658">
    <property type="term" value="F:penicillin binding"/>
    <property type="evidence" value="ECO:0007669"/>
    <property type="project" value="InterPro"/>
</dbReference>
<sequence length="749" mass="82096">MTSPAPRPSQTFLGSVTQVVKTIQAKADFSRLALKPDARVAELWVQEAEATQAQVYPLLGERYILGRSSRACDIVIRNPIVSQVHASIERDPSHPQRFLLRDEGSTNGVFRRRRRIKSYALHHKDVLTLGPAELEASVRVQFINPPPWYVRAARYTLYGVSGVMALGLLAVAIEWQKVSVRPLPNEQQGPVVVLSRDQVPLVGGREDTHRELRRLSEFSPHLIDALVASEDRRYYWHLGIDPLGVLRAALTNLVGGGIREGGSTLTQQLARSLFRSYVGTEDSLGRKFREAVVALKLETVYSKDFLLLNYLNKVYLGHNASGFEDAARFYFDKPAQDLTVAEAATLVGILPAPNAFNPVQDYAAAVEFRDRVITRMAEQGRISQAEADRARRSRIEISPKAREQLQNAQAPYYYSYVFQELEELLGADLAQEGNFIVETGLDLAMQSQAEAALQREVASNGIAHRFSQGALVTMNVATGEILAVVGGTDYRQSQFNRATQALRQPGSTFKLFAYAAALAQGISPERTYSCAPLTWEGQTFEGCRSGAGSLNLFDGMALSENVTALRVAQDVGLNRVVQTARRMGISSPLSPVPGLVLGQSEVTLLELSRAYAVVADGGVLNPPLAIRKILDAGDCEDPQSLQSCRVIFERAQTSPRPNPVIEPAIADTLTRMLQQVVRSGTGRAAALGQNEAGKTGTTNDNRDLWYIGYIPSQNLLTGVWLGNDDNSPTSGSSSQAAALWGTYMDRIIR</sequence>
<dbReference type="Pfam" id="PF00912">
    <property type="entry name" value="Transgly"/>
    <property type="match status" value="1"/>
</dbReference>
<dbReference type="InterPro" id="IPR050396">
    <property type="entry name" value="Glycosyltr_51/Transpeptidase"/>
</dbReference>
<protein>
    <submittedName>
        <fullName evidence="10">FHA domain-containing protein</fullName>
    </submittedName>
</protein>
<dbReference type="SUPFAM" id="SSF49879">
    <property type="entry name" value="SMAD/FHA domain"/>
    <property type="match status" value="1"/>
</dbReference>
<accession>A0A8K2A9B4</accession>
<dbReference type="PANTHER" id="PTHR32282">
    <property type="entry name" value="BINDING PROTEIN TRANSPEPTIDASE, PUTATIVE-RELATED"/>
    <property type="match status" value="1"/>
</dbReference>